<dbReference type="InParanoid" id="B8LW96"/>
<dbReference type="Proteomes" id="UP000001745">
    <property type="component" value="Unassembled WGS sequence"/>
</dbReference>
<sequence>FATGDREPPKSYCLWRSILVSFDVKGAYNGVFKERLLQRLKARGIPDKIFNGSMPPVRDAYHKDHRCPQYYFSSLTQTSFSTRSAQQEARPSAEANRSDIQAIINRALDWEKRGGATFEGDKTAMIYRAALRSQSKGKESTRKK</sequence>
<dbReference type="HOGENOM" id="CLU_1801172_0_0_1"/>
<accession>B8LW96</accession>
<proteinExistence type="predicted"/>
<keyword evidence="2" id="KW-1185">Reference proteome</keyword>
<feature type="non-terminal residue" evidence="1">
    <location>
        <position position="1"/>
    </location>
</feature>
<dbReference type="GeneID" id="8102324"/>
<reference evidence="2" key="1">
    <citation type="journal article" date="2015" name="Genome Announc.">
        <title>Genome sequence of the AIDS-associated pathogen Penicillium marneffei (ATCC18224) and its near taxonomic relative Talaromyces stipitatus (ATCC10500).</title>
        <authorList>
            <person name="Nierman W.C."/>
            <person name="Fedorova-Abrams N.D."/>
            <person name="Andrianopoulos A."/>
        </authorList>
    </citation>
    <scope>NUCLEOTIDE SEQUENCE [LARGE SCALE GENOMIC DNA]</scope>
    <source>
        <strain evidence="2">ATCC 10500 / CBS 375.48 / QM 6759 / NRRL 1006</strain>
    </source>
</reference>
<dbReference type="PhylomeDB" id="B8LW96"/>
<dbReference type="EMBL" id="EQ962652">
    <property type="protein sequence ID" value="EED24124.1"/>
    <property type="molecule type" value="Genomic_DNA"/>
</dbReference>
<gene>
    <name evidence="1" type="ORF">TSTA_075020</name>
</gene>
<organism evidence="1 2">
    <name type="scientific">Talaromyces stipitatus (strain ATCC 10500 / CBS 375.48 / QM 6759 / NRRL 1006)</name>
    <name type="common">Penicillium stipitatum</name>
    <dbReference type="NCBI Taxonomy" id="441959"/>
    <lineage>
        <taxon>Eukaryota</taxon>
        <taxon>Fungi</taxon>
        <taxon>Dikarya</taxon>
        <taxon>Ascomycota</taxon>
        <taxon>Pezizomycotina</taxon>
        <taxon>Eurotiomycetes</taxon>
        <taxon>Eurotiomycetidae</taxon>
        <taxon>Eurotiales</taxon>
        <taxon>Trichocomaceae</taxon>
        <taxon>Talaromyces</taxon>
        <taxon>Talaromyces sect. Talaromyces</taxon>
    </lineage>
</organism>
<name>B8LW96_TALSN</name>
<dbReference type="AlphaFoldDB" id="B8LW96"/>
<evidence type="ECO:0000313" key="1">
    <source>
        <dbReference type="EMBL" id="EED24124.1"/>
    </source>
</evidence>
<dbReference type="RefSeq" id="XP_002341511.1">
    <property type="nucleotide sequence ID" value="XM_002341470.1"/>
</dbReference>
<evidence type="ECO:0000313" key="2">
    <source>
        <dbReference type="Proteomes" id="UP000001745"/>
    </source>
</evidence>
<dbReference type="STRING" id="441959.B8LW96"/>
<feature type="non-terminal residue" evidence="1">
    <location>
        <position position="144"/>
    </location>
</feature>
<dbReference type="VEuPathDB" id="FungiDB:TSTA_075020"/>
<evidence type="ECO:0008006" key="3">
    <source>
        <dbReference type="Google" id="ProtNLM"/>
    </source>
</evidence>
<protein>
    <recommendedName>
        <fullName evidence="3">Reverse transcriptase domain-containing protein</fullName>
    </recommendedName>
</protein>